<dbReference type="CDD" id="cd13890">
    <property type="entry name" value="CuRO_3_CueO_FtsP"/>
    <property type="match status" value="1"/>
</dbReference>
<dbReference type="InterPro" id="IPR045087">
    <property type="entry name" value="Cu-oxidase_fam"/>
</dbReference>
<keyword evidence="7" id="KW-1185">Reference proteome</keyword>
<dbReference type="SUPFAM" id="SSF49503">
    <property type="entry name" value="Cupredoxins"/>
    <property type="match status" value="3"/>
</dbReference>
<dbReference type="Gene3D" id="2.60.40.420">
    <property type="entry name" value="Cupredoxins - blue copper proteins"/>
    <property type="match status" value="3"/>
</dbReference>
<dbReference type="AlphaFoldDB" id="A0A940Y9N8"/>
<sequence length="506" mass="52829">MNKFKANSDGPIDAGRRSLLCGMAGIPLFQMSGCGGGASGHESVVTPLISPASQGADLPIIPMVDGSVDAAGTRNFSLVAQAGTTTFRSGVAAATLGYNGQLLGPALRLRKGENVAMHVQNNLGEDTTVHWHGLLVPAEADGGPHQVIAAGARWTASFTVANAASTCWFHPHAHGSTGRQVVMGLAGLLIVDDAQMARSTLPDTWGVDDLALVLQDKRFTAAGQIDYTLSASDRTNGYTGDVLLVNGALAPVWRAPSQWVRFRLLNGCNARALVLRLGNSLPLLQVANEAGLLAVPVARPSLALGPGERAEVLVDFSAMPAGQEVPLYASTAQGGMGMGNAAGATEVEAMRIRVSLPKQSNSISSPPNTLPAAAAVVAGPGAINRTFRLDGGMMGGAFTINGRSFDIGRIDFSVPANSVEVWTFTNATNMAHPMHVHGVKMSMLTRAALAPPIYEQGLRDTFVVEAMQTVRVAVQTAEVASATPLMFHCHILEHEDAGMMGQFTTL</sequence>
<organism evidence="6 7">
    <name type="scientific">Ideonella alba</name>
    <dbReference type="NCBI Taxonomy" id="2824118"/>
    <lineage>
        <taxon>Bacteria</taxon>
        <taxon>Pseudomonadati</taxon>
        <taxon>Pseudomonadota</taxon>
        <taxon>Betaproteobacteria</taxon>
        <taxon>Burkholderiales</taxon>
        <taxon>Sphaerotilaceae</taxon>
        <taxon>Ideonella</taxon>
    </lineage>
</organism>
<proteinExistence type="predicted"/>
<name>A0A940Y9N8_9BURK</name>
<dbReference type="RefSeq" id="WP_210856146.1">
    <property type="nucleotide sequence ID" value="NZ_JAGQDD010000017.1"/>
</dbReference>
<reference evidence="6 7" key="1">
    <citation type="submission" date="2021-04" db="EMBL/GenBank/DDBJ databases">
        <title>The genome sequence of Ideonella sp. 3Y2.</title>
        <authorList>
            <person name="Liu Y."/>
        </authorList>
    </citation>
    <scope>NUCLEOTIDE SEQUENCE [LARGE SCALE GENOMIC DNA]</scope>
    <source>
        <strain evidence="6 7">3Y2</strain>
    </source>
</reference>
<feature type="domain" description="Plastocyanin-like" evidence="5">
    <location>
        <begin position="81"/>
        <end position="194"/>
    </location>
</feature>
<dbReference type="GO" id="GO:0005507">
    <property type="term" value="F:copper ion binding"/>
    <property type="evidence" value="ECO:0007669"/>
    <property type="project" value="InterPro"/>
</dbReference>
<dbReference type="Pfam" id="PF07731">
    <property type="entry name" value="Cu-oxidase_2"/>
    <property type="match status" value="1"/>
</dbReference>
<dbReference type="InterPro" id="IPR002355">
    <property type="entry name" value="Cu_oxidase_Cu_BS"/>
</dbReference>
<evidence type="ECO:0000259" key="4">
    <source>
        <dbReference type="Pfam" id="PF07731"/>
    </source>
</evidence>
<comment type="caution">
    <text evidence="6">The sequence shown here is derived from an EMBL/GenBank/DDBJ whole genome shotgun (WGS) entry which is preliminary data.</text>
</comment>
<evidence type="ECO:0000256" key="1">
    <source>
        <dbReference type="ARBA" id="ARBA00004418"/>
    </source>
</evidence>
<keyword evidence="3" id="KW-0560">Oxidoreductase</keyword>
<dbReference type="PANTHER" id="PTHR48267:SF1">
    <property type="entry name" value="BILIRUBIN OXIDASE"/>
    <property type="match status" value="1"/>
</dbReference>
<dbReference type="GO" id="GO:0016491">
    <property type="term" value="F:oxidoreductase activity"/>
    <property type="evidence" value="ECO:0007669"/>
    <property type="project" value="UniProtKB-KW"/>
</dbReference>
<dbReference type="EMBL" id="JAGQDD010000017">
    <property type="protein sequence ID" value="MBQ0932512.1"/>
    <property type="molecule type" value="Genomic_DNA"/>
</dbReference>
<dbReference type="PANTHER" id="PTHR48267">
    <property type="entry name" value="CUPREDOXIN SUPERFAMILY PROTEIN"/>
    <property type="match status" value="1"/>
</dbReference>
<evidence type="ECO:0000259" key="5">
    <source>
        <dbReference type="Pfam" id="PF07732"/>
    </source>
</evidence>
<dbReference type="Pfam" id="PF07732">
    <property type="entry name" value="Cu-oxidase_3"/>
    <property type="match status" value="1"/>
</dbReference>
<evidence type="ECO:0000256" key="3">
    <source>
        <dbReference type="ARBA" id="ARBA00023002"/>
    </source>
</evidence>
<dbReference type="Proteomes" id="UP000676246">
    <property type="component" value="Unassembled WGS sequence"/>
</dbReference>
<dbReference type="InterPro" id="IPR011707">
    <property type="entry name" value="Cu-oxidase-like_N"/>
</dbReference>
<gene>
    <name evidence="6" type="ORF">KAK03_18700</name>
</gene>
<dbReference type="InterPro" id="IPR008972">
    <property type="entry name" value="Cupredoxin"/>
</dbReference>
<protein>
    <submittedName>
        <fullName evidence="6">Multicopper oxidase domain-containing protein</fullName>
    </submittedName>
</protein>
<dbReference type="PROSITE" id="PS00080">
    <property type="entry name" value="MULTICOPPER_OXIDASE2"/>
    <property type="match status" value="1"/>
</dbReference>
<dbReference type="GO" id="GO:0042597">
    <property type="term" value="C:periplasmic space"/>
    <property type="evidence" value="ECO:0007669"/>
    <property type="project" value="UniProtKB-SubCell"/>
</dbReference>
<evidence type="ECO:0000256" key="2">
    <source>
        <dbReference type="ARBA" id="ARBA00022723"/>
    </source>
</evidence>
<feature type="domain" description="Plastocyanin-like" evidence="4">
    <location>
        <begin position="387"/>
        <end position="505"/>
    </location>
</feature>
<comment type="subcellular location">
    <subcellularLocation>
        <location evidence="1">Periplasm</location>
    </subcellularLocation>
</comment>
<dbReference type="CDD" id="cd04232">
    <property type="entry name" value="CuRO_1_CueO_FtsP"/>
    <property type="match status" value="1"/>
</dbReference>
<dbReference type="InterPro" id="IPR011706">
    <property type="entry name" value="Cu-oxidase_C"/>
</dbReference>
<accession>A0A940Y9N8</accession>
<evidence type="ECO:0000313" key="6">
    <source>
        <dbReference type="EMBL" id="MBQ0932512.1"/>
    </source>
</evidence>
<evidence type="ECO:0000313" key="7">
    <source>
        <dbReference type="Proteomes" id="UP000676246"/>
    </source>
</evidence>
<keyword evidence="2" id="KW-0479">Metal-binding</keyword>